<dbReference type="AlphaFoldDB" id="A0A345YR22"/>
<keyword evidence="5" id="KW-1185">Reference proteome</keyword>
<reference evidence="4 6" key="2">
    <citation type="submission" date="2018-08" db="EMBL/GenBank/DDBJ databases">
        <title>Brachybacterium saurashtrense DSM 23186.</title>
        <authorList>
            <person name="Li Y."/>
        </authorList>
    </citation>
    <scope>NUCLEOTIDE SEQUENCE [LARGE SCALE GENOMIC DNA]</scope>
    <source>
        <strain evidence="4 6">DSM 23186</strain>
    </source>
</reference>
<proteinExistence type="predicted"/>
<dbReference type="InterPro" id="IPR036215">
    <property type="entry name" value="TM0957-like_sf"/>
</dbReference>
<dbReference type="RefSeq" id="WP_115414124.1">
    <property type="nucleotide sequence ID" value="NZ_CP031356.1"/>
</dbReference>
<dbReference type="Gene3D" id="1.10.10.1260">
    <property type="entry name" value="Envelope glycoprotein gp160, DUF2291, helical domain"/>
    <property type="match status" value="1"/>
</dbReference>
<dbReference type="OrthoDB" id="6631333at2"/>
<dbReference type="Gene3D" id="2.40.50.420">
    <property type="entry name" value="Envelope glycoprotein gp160, DUF2291, alpha/beta domain"/>
    <property type="match status" value="1"/>
</dbReference>
<keyword evidence="2" id="KW-0472">Membrane</keyword>
<keyword evidence="2" id="KW-0812">Transmembrane</keyword>
<evidence type="ECO:0000256" key="2">
    <source>
        <dbReference type="SAM" id="Phobius"/>
    </source>
</evidence>
<dbReference type="InterPro" id="IPR014582">
    <property type="entry name" value="UCP033535_lipo"/>
</dbReference>
<dbReference type="SUPFAM" id="SSF141318">
    <property type="entry name" value="TM0957-like"/>
    <property type="match status" value="1"/>
</dbReference>
<reference evidence="3 5" key="1">
    <citation type="submission" date="2018-07" db="EMBL/GenBank/DDBJ databases">
        <title>Brachybacterium saurashtrense DSM 23186 genome sequence.</title>
        <authorList>
            <person name="Guo L."/>
        </authorList>
    </citation>
    <scope>NUCLEOTIDE SEQUENCE [LARGE SCALE GENOMIC DNA]</scope>
    <source>
        <strain evidence="3 5">DSM 23186</strain>
    </source>
</reference>
<evidence type="ECO:0000313" key="5">
    <source>
        <dbReference type="Proteomes" id="UP000254236"/>
    </source>
</evidence>
<evidence type="ECO:0000313" key="6">
    <source>
        <dbReference type="Proteomes" id="UP000282185"/>
    </source>
</evidence>
<dbReference type="Proteomes" id="UP000254236">
    <property type="component" value="Chromosome"/>
</dbReference>
<evidence type="ECO:0000313" key="4">
    <source>
        <dbReference type="EMBL" id="RRR24114.1"/>
    </source>
</evidence>
<dbReference type="Proteomes" id="UP000282185">
    <property type="component" value="Unassembled WGS sequence"/>
</dbReference>
<dbReference type="EMBL" id="QSWH01000002">
    <property type="protein sequence ID" value="RRR24114.1"/>
    <property type="molecule type" value="Genomic_DNA"/>
</dbReference>
<organism evidence="4 6">
    <name type="scientific">Brachybacterium saurashtrense</name>
    <dbReference type="NCBI Taxonomy" id="556288"/>
    <lineage>
        <taxon>Bacteria</taxon>
        <taxon>Bacillati</taxon>
        <taxon>Actinomycetota</taxon>
        <taxon>Actinomycetes</taxon>
        <taxon>Micrococcales</taxon>
        <taxon>Dermabacteraceae</taxon>
        <taxon>Brachybacterium</taxon>
    </lineage>
</organism>
<dbReference type="KEGG" id="bsau:DWV08_12635"/>
<dbReference type="PIRSF" id="PIRSF033535">
    <property type="entry name" value="UCP033535_plp"/>
    <property type="match status" value="1"/>
</dbReference>
<keyword evidence="2" id="KW-1133">Transmembrane helix</keyword>
<gene>
    <name evidence="3" type="ORF">DWV08_12635</name>
    <name evidence="4" type="ORF">DXU92_04385</name>
</gene>
<name>A0A345YR22_9MICO</name>
<feature type="transmembrane region" description="Helical" evidence="2">
    <location>
        <begin position="32"/>
        <end position="51"/>
    </location>
</feature>
<dbReference type="EMBL" id="CP031356">
    <property type="protein sequence ID" value="AXK46374.1"/>
    <property type="molecule type" value="Genomic_DNA"/>
</dbReference>
<accession>A0A345YR22</accession>
<evidence type="ECO:0000313" key="3">
    <source>
        <dbReference type="EMBL" id="AXK46374.1"/>
    </source>
</evidence>
<protein>
    <submittedName>
        <fullName evidence="4">DUF2291 domain-containing protein</fullName>
    </submittedName>
</protein>
<dbReference type="Pfam" id="PF10054">
    <property type="entry name" value="DUF2291"/>
    <property type="match status" value="1"/>
</dbReference>
<feature type="region of interest" description="Disordered" evidence="1">
    <location>
        <begin position="1"/>
        <end position="26"/>
    </location>
</feature>
<sequence>MSTASAAAPPESSAAPPAAPSPRRAVNRPRPIGRWVAIGLTVLALLVVVLGTKVVPQGQEAELAGGPGAFDKATFGAEQFPAVQKGIAERAVPAPELAETLAADQDAAVEEHAVVAAGQPVFSTTFTGTVEEGEGGIVEIAVDGMPEGVTVRMQTGPAINGTELRDATGEYDFSQFTNQIEFQDAGAALNEEMKAQVLDPVDVEGLEGQTVTVTGAFTLVNPEGWLITPSALEVS</sequence>
<evidence type="ECO:0000256" key="1">
    <source>
        <dbReference type="SAM" id="MobiDB-lite"/>
    </source>
</evidence>